<evidence type="ECO:0000256" key="4">
    <source>
        <dbReference type="ARBA" id="ARBA00012030"/>
    </source>
</evidence>
<evidence type="ECO:0000313" key="14">
    <source>
        <dbReference type="Proteomes" id="UP000745859"/>
    </source>
</evidence>
<evidence type="ECO:0000256" key="3">
    <source>
        <dbReference type="ARBA" id="ARBA00008184"/>
    </source>
</evidence>
<dbReference type="NCBIfam" id="TIGR00628">
    <property type="entry name" value="ung"/>
    <property type="match status" value="1"/>
</dbReference>
<organism evidence="13 14">
    <name type="scientific">Wenyingzhuangia heitensis</name>
    <dbReference type="NCBI Taxonomy" id="1487859"/>
    <lineage>
        <taxon>Bacteria</taxon>
        <taxon>Pseudomonadati</taxon>
        <taxon>Bacteroidota</taxon>
        <taxon>Flavobacteriia</taxon>
        <taxon>Flavobacteriales</taxon>
        <taxon>Flavobacteriaceae</taxon>
        <taxon>Wenyingzhuangia</taxon>
    </lineage>
</organism>
<dbReference type="EC" id="3.2.2.27" evidence="4 9"/>
<dbReference type="InterPro" id="IPR002043">
    <property type="entry name" value="UDG_fam1"/>
</dbReference>
<evidence type="ECO:0000256" key="10">
    <source>
        <dbReference type="PROSITE-ProRule" id="PRU10072"/>
    </source>
</evidence>
<dbReference type="Proteomes" id="UP000745859">
    <property type="component" value="Unassembled WGS sequence"/>
</dbReference>
<dbReference type="NCBIfam" id="NF003589">
    <property type="entry name" value="PRK05254.1-2"/>
    <property type="match status" value="1"/>
</dbReference>
<keyword evidence="6 9" id="KW-0227">DNA damage</keyword>
<dbReference type="NCBIfam" id="NF003588">
    <property type="entry name" value="PRK05254.1-1"/>
    <property type="match status" value="1"/>
</dbReference>
<reference evidence="13 14" key="1">
    <citation type="submission" date="2020-03" db="EMBL/GenBank/DDBJ databases">
        <title>Genomic Encyclopedia of Type Strains, Phase IV (KMG-IV): sequencing the most valuable type-strain genomes for metagenomic binning, comparative biology and taxonomic classification.</title>
        <authorList>
            <person name="Goeker M."/>
        </authorList>
    </citation>
    <scope>NUCLEOTIDE SEQUENCE [LARGE SCALE GENOMIC DNA]</scope>
    <source>
        <strain evidence="13 14">DSM 101599</strain>
    </source>
</reference>
<evidence type="ECO:0000313" key="13">
    <source>
        <dbReference type="EMBL" id="NIJ45107.1"/>
    </source>
</evidence>
<evidence type="ECO:0000256" key="2">
    <source>
        <dbReference type="ARBA" id="ARBA00002631"/>
    </source>
</evidence>
<keyword evidence="14" id="KW-1185">Reference proteome</keyword>
<evidence type="ECO:0000256" key="5">
    <source>
        <dbReference type="ARBA" id="ARBA00018429"/>
    </source>
</evidence>
<comment type="similarity">
    <text evidence="3 9 11">Belongs to the uracil-DNA glycosylase (UDG) superfamily. UNG family.</text>
</comment>
<dbReference type="PANTHER" id="PTHR11264">
    <property type="entry name" value="URACIL-DNA GLYCOSYLASE"/>
    <property type="match status" value="1"/>
</dbReference>
<dbReference type="Gene3D" id="3.40.470.10">
    <property type="entry name" value="Uracil-DNA glycosylase-like domain"/>
    <property type="match status" value="1"/>
</dbReference>
<dbReference type="InterPro" id="IPR005122">
    <property type="entry name" value="Uracil-DNA_glycosylase-like"/>
</dbReference>
<evidence type="ECO:0000256" key="7">
    <source>
        <dbReference type="ARBA" id="ARBA00022801"/>
    </source>
</evidence>
<evidence type="ECO:0000256" key="9">
    <source>
        <dbReference type="HAMAP-Rule" id="MF_00148"/>
    </source>
</evidence>
<evidence type="ECO:0000256" key="8">
    <source>
        <dbReference type="ARBA" id="ARBA00023204"/>
    </source>
</evidence>
<comment type="caution">
    <text evidence="13">The sequence shown here is derived from an EMBL/GenBank/DDBJ whole genome shotgun (WGS) entry which is preliminary data.</text>
</comment>
<sequence length="236" mass="26762">MQSLLPNDWQQILKAEFTKDYWLELTNKIELAYLEKVCYPPKKHVFNAFNYCAFKDVKVVIIGQDPYHGKGQANGLCFSYVDTKKFPPSLKNIYKEVGADLDITMPAKNGDLSAWAKQGVLLLNTTLTVQESLPNSHQKYGWTAFTDTVIKTISDEKEKVIFLLWGGFAQKKESLIDESKHLILKATHPSPLGANKGGWFGCKHFSKTNVYLSKNGKKAIEWTLKDKNQPPTLFTL</sequence>
<dbReference type="NCBIfam" id="NF003591">
    <property type="entry name" value="PRK05254.1-4"/>
    <property type="match status" value="1"/>
</dbReference>
<dbReference type="NCBIfam" id="NF003592">
    <property type="entry name" value="PRK05254.1-5"/>
    <property type="match status" value="1"/>
</dbReference>
<dbReference type="HAMAP" id="MF_00148">
    <property type="entry name" value="UDG"/>
    <property type="match status" value="1"/>
</dbReference>
<dbReference type="InterPro" id="IPR036895">
    <property type="entry name" value="Uracil-DNA_glycosylase-like_sf"/>
</dbReference>
<evidence type="ECO:0000256" key="11">
    <source>
        <dbReference type="RuleBase" id="RU003780"/>
    </source>
</evidence>
<proteinExistence type="inferred from homology"/>
<comment type="catalytic activity">
    <reaction evidence="1 9 11">
        <text>Hydrolyzes single-stranded DNA or mismatched double-stranded DNA and polynucleotides, releasing free uracil.</text>
        <dbReference type="EC" id="3.2.2.27"/>
    </reaction>
</comment>
<keyword evidence="8 9" id="KW-0234">DNA repair</keyword>
<feature type="domain" description="Uracil-DNA glycosylase-like" evidence="12">
    <location>
        <begin position="50"/>
        <end position="212"/>
    </location>
</feature>
<dbReference type="SMART" id="SM00987">
    <property type="entry name" value="UreE_C"/>
    <property type="match status" value="1"/>
</dbReference>
<name>A0ABX0UDH0_9FLAO</name>
<evidence type="ECO:0000256" key="6">
    <source>
        <dbReference type="ARBA" id="ARBA00022763"/>
    </source>
</evidence>
<dbReference type="SMART" id="SM00986">
    <property type="entry name" value="UDG"/>
    <property type="match status" value="1"/>
</dbReference>
<dbReference type="InterPro" id="IPR018085">
    <property type="entry name" value="Ura-DNA_Glyclase_AS"/>
</dbReference>
<comment type="subcellular location">
    <subcellularLocation>
        <location evidence="9">Cytoplasm</location>
    </subcellularLocation>
</comment>
<dbReference type="CDD" id="cd10027">
    <property type="entry name" value="UDG-F1-like"/>
    <property type="match status" value="1"/>
</dbReference>
<evidence type="ECO:0000259" key="12">
    <source>
        <dbReference type="SMART" id="SM00986"/>
    </source>
</evidence>
<dbReference type="PROSITE" id="PS00130">
    <property type="entry name" value="U_DNA_GLYCOSYLASE"/>
    <property type="match status" value="1"/>
</dbReference>
<feature type="active site" description="Proton acceptor" evidence="9 10">
    <location>
        <position position="65"/>
    </location>
</feature>
<accession>A0ABX0UDH0</accession>
<dbReference type="SUPFAM" id="SSF52141">
    <property type="entry name" value="Uracil-DNA glycosylase-like"/>
    <property type="match status" value="1"/>
</dbReference>
<keyword evidence="7 9" id="KW-0378">Hydrolase</keyword>
<dbReference type="EMBL" id="JAASQL010000001">
    <property type="protein sequence ID" value="NIJ45107.1"/>
    <property type="molecule type" value="Genomic_DNA"/>
</dbReference>
<dbReference type="RefSeq" id="WP_167186344.1">
    <property type="nucleotide sequence ID" value="NZ_JAASQL010000001.1"/>
</dbReference>
<evidence type="ECO:0000256" key="1">
    <source>
        <dbReference type="ARBA" id="ARBA00001400"/>
    </source>
</evidence>
<gene>
    <name evidence="9" type="primary">ung</name>
    <name evidence="13" type="ORF">FHR24_001546</name>
</gene>
<dbReference type="GO" id="GO:0004844">
    <property type="term" value="F:uracil DNA N-glycosylase activity"/>
    <property type="evidence" value="ECO:0007669"/>
    <property type="project" value="UniProtKB-EC"/>
</dbReference>
<protein>
    <recommendedName>
        <fullName evidence="5 9">Uracil-DNA glycosylase</fullName>
        <shortName evidence="9">UDG</shortName>
        <ecNumber evidence="4 9">3.2.2.27</ecNumber>
    </recommendedName>
</protein>
<keyword evidence="9" id="KW-0963">Cytoplasm</keyword>
<comment type="function">
    <text evidence="2 9 11">Excises uracil residues from the DNA which can arise as a result of misincorporation of dUMP residues by DNA polymerase or due to deamination of cytosine.</text>
</comment>
<dbReference type="Pfam" id="PF03167">
    <property type="entry name" value="UDG"/>
    <property type="match status" value="1"/>
</dbReference>
<dbReference type="PANTHER" id="PTHR11264:SF0">
    <property type="entry name" value="URACIL-DNA GLYCOSYLASE"/>
    <property type="match status" value="1"/>
</dbReference>
<keyword evidence="13" id="KW-0326">Glycosidase</keyword>